<keyword evidence="8" id="KW-1185">Reference proteome</keyword>
<feature type="domain" description="EGF-like" evidence="5 6">
    <location>
        <begin position="286"/>
        <end position="297"/>
    </location>
</feature>
<dbReference type="SMART" id="SM00209">
    <property type="entry name" value="TSP1"/>
    <property type="match status" value="3"/>
</dbReference>
<keyword evidence="4" id="KW-0472">Membrane</keyword>
<dbReference type="InterPro" id="IPR050439">
    <property type="entry name" value="ADAMTS_ADAMTS-like"/>
</dbReference>
<protein>
    <submittedName>
        <fullName evidence="7">G6916 protein</fullName>
    </submittedName>
</protein>
<dbReference type="Gene3D" id="2.10.25.10">
    <property type="entry name" value="Laminin"/>
    <property type="match status" value="1"/>
</dbReference>
<evidence type="ECO:0000313" key="8">
    <source>
        <dbReference type="Proteomes" id="UP001497392"/>
    </source>
</evidence>
<feature type="transmembrane region" description="Helical" evidence="4">
    <location>
        <begin position="613"/>
        <end position="636"/>
    </location>
</feature>
<keyword evidence="3" id="KW-1015">Disulfide bond</keyword>
<keyword evidence="4" id="KW-0812">Transmembrane</keyword>
<dbReference type="PANTHER" id="PTHR13723:SF200">
    <property type="entry name" value="ADAM METALLOPEPTIDASE WITH THROMBOSPONDIN TYPE 1 MOTIF B, ISOFORM B"/>
    <property type="match status" value="1"/>
</dbReference>
<comment type="caution">
    <text evidence="7">The sequence shown here is derived from an EMBL/GenBank/DDBJ whole genome shotgun (WGS) entry which is preliminary data.</text>
</comment>
<evidence type="ECO:0000259" key="5">
    <source>
        <dbReference type="PROSITE" id="PS00022"/>
    </source>
</evidence>
<dbReference type="InterPro" id="IPR013111">
    <property type="entry name" value="EGF_extracell"/>
</dbReference>
<dbReference type="SUPFAM" id="SSF82895">
    <property type="entry name" value="TSP-1 type 1 repeat"/>
    <property type="match status" value="3"/>
</dbReference>
<reference evidence="7 8" key="1">
    <citation type="submission" date="2024-06" db="EMBL/GenBank/DDBJ databases">
        <authorList>
            <person name="Kraege A."/>
            <person name="Thomma B."/>
        </authorList>
    </citation>
    <scope>NUCLEOTIDE SEQUENCE [LARGE SCALE GENOMIC DNA]</scope>
</reference>
<evidence type="ECO:0000256" key="1">
    <source>
        <dbReference type="ARBA" id="ARBA00004613"/>
    </source>
</evidence>
<dbReference type="Pfam" id="PF23106">
    <property type="entry name" value="EGF_Teneurin"/>
    <property type="match status" value="1"/>
</dbReference>
<dbReference type="PROSITE" id="PS01186">
    <property type="entry name" value="EGF_2"/>
    <property type="match status" value="1"/>
</dbReference>
<evidence type="ECO:0000313" key="7">
    <source>
        <dbReference type="EMBL" id="CAL5224259.1"/>
    </source>
</evidence>
<dbReference type="PANTHER" id="PTHR13723">
    <property type="entry name" value="ADAMTS A DISINTEGRIN AND METALLOPROTEASE WITH THROMBOSPONDIN MOTIFS PROTEASE"/>
    <property type="match status" value="1"/>
</dbReference>
<dbReference type="EMBL" id="CAXHTA020000010">
    <property type="protein sequence ID" value="CAL5224259.1"/>
    <property type="molecule type" value="Genomic_DNA"/>
</dbReference>
<keyword evidence="4" id="KW-1133">Transmembrane helix</keyword>
<dbReference type="PROSITE" id="PS50092">
    <property type="entry name" value="TSP1"/>
    <property type="match status" value="2"/>
</dbReference>
<name>A0ABP1FWI3_9CHLO</name>
<dbReference type="Pfam" id="PF19030">
    <property type="entry name" value="TSP1_ADAMTS"/>
    <property type="match status" value="3"/>
</dbReference>
<dbReference type="InterPro" id="IPR000884">
    <property type="entry name" value="TSP1_rpt"/>
</dbReference>
<accession>A0ABP1FWI3</accession>
<dbReference type="Gene3D" id="2.20.100.10">
    <property type="entry name" value="Thrombospondin type-1 (TSP1) repeat"/>
    <property type="match status" value="2"/>
</dbReference>
<dbReference type="InterPro" id="IPR000742">
    <property type="entry name" value="EGF"/>
</dbReference>
<dbReference type="Proteomes" id="UP001497392">
    <property type="component" value="Unassembled WGS sequence"/>
</dbReference>
<dbReference type="PROSITE" id="PS00022">
    <property type="entry name" value="EGF_1"/>
    <property type="match status" value="2"/>
</dbReference>
<dbReference type="InterPro" id="IPR013273">
    <property type="entry name" value="ADAMTS/ADAMTS-like"/>
</dbReference>
<organism evidence="7 8">
    <name type="scientific">Coccomyxa viridis</name>
    <dbReference type="NCBI Taxonomy" id="1274662"/>
    <lineage>
        <taxon>Eukaryota</taxon>
        <taxon>Viridiplantae</taxon>
        <taxon>Chlorophyta</taxon>
        <taxon>core chlorophytes</taxon>
        <taxon>Trebouxiophyceae</taxon>
        <taxon>Trebouxiophyceae incertae sedis</taxon>
        <taxon>Coccomyxaceae</taxon>
        <taxon>Coccomyxa</taxon>
    </lineage>
</organism>
<feature type="domain" description="EGF-like" evidence="5">
    <location>
        <begin position="566"/>
        <end position="577"/>
    </location>
</feature>
<gene>
    <name evidence="7" type="primary">g6916</name>
    <name evidence="7" type="ORF">VP750_LOCUS5918</name>
</gene>
<proteinExistence type="predicted"/>
<sequence length="850" mass="87638">MSSPVAAPDVLYDASKLLDVHLTRSLLQSTPQAYVCPETEYYCGPGDAFEKEVHDALNQPKGCNYDNGKLAPSSARHLASQATASRAIWWHVLGRGVQLSFTPWSECGADCGAGYNDRSAICADADGIPVDVSACSAYSGPQLSGSCQGTSCAQAHYLTGAWTACNATCDGGLITRAVTCVDAKLRPTAASACKALAAPMTQRPCNTAPCVGHSWQVGQWGSCSKPCGGGIRRRSVQCMNQFGQVADNGTCLGVQPADELQCNVMTCNFCSLTNCAGQGVCKSGVCVCQPGYRGSYCEISPACSGILDQAGNCCATGVVSQNGTCCGQGALLDRHSTCCISGKLDACGACGGPARAVDVQNVCCNSGVLDGDGYCCQSGLLDECGVCDGQSTACALRAVVDVQVSQAASYLSLGTYAFAYTMEGFMSSTLSLNASNIAITDLVVEPGSLISQASQTVKLRVDLTATPSGASSATMDLSAAQATRKLQDAAGQTSGNQLLVLLDAPLVQRTPICGNQVCEPGERTIAGPNNLGCPGDCAFPLVACPAPAGGVPCSNRGWCASAFGACQCWFGYAGDDCSQCAEGYIRSGDLCTRYVKADLPLLDLSSKAGLDSVLGIGIALIALALLLMCIMAIILIRMRKKTNKKRGKKGKGLASRESSVQNVRVDATAMSLGASALNMVSHGASAPEKRPGKGAASSEEFASVARSAASVRQVNAGVRPAIPALKPDAAAVPAQAPRQQRANFRIEDTAAQPLRSGTTSTLESAIQPSGILKQKVSPFADRQPLAHPEGSSSAALLEGQQRDTGMTVQQPVLSPAGSGQAPASWPLLGEAQAKRSQALELVQSKSGRML</sequence>
<dbReference type="Pfam" id="PF07974">
    <property type="entry name" value="EGF_2"/>
    <property type="match status" value="1"/>
</dbReference>
<evidence type="ECO:0000256" key="3">
    <source>
        <dbReference type="ARBA" id="ARBA00023157"/>
    </source>
</evidence>
<dbReference type="InterPro" id="IPR036383">
    <property type="entry name" value="TSP1_rpt_sf"/>
</dbReference>
<dbReference type="PRINTS" id="PR01857">
    <property type="entry name" value="ADAMTSFAMILY"/>
</dbReference>
<keyword evidence="2" id="KW-0964">Secreted</keyword>
<comment type="subcellular location">
    <subcellularLocation>
        <location evidence="1">Secreted</location>
    </subcellularLocation>
</comment>
<evidence type="ECO:0000259" key="6">
    <source>
        <dbReference type="PROSITE" id="PS01186"/>
    </source>
</evidence>
<evidence type="ECO:0000256" key="2">
    <source>
        <dbReference type="ARBA" id="ARBA00022525"/>
    </source>
</evidence>
<evidence type="ECO:0000256" key="4">
    <source>
        <dbReference type="SAM" id="Phobius"/>
    </source>
</evidence>